<evidence type="ECO:0000313" key="2">
    <source>
        <dbReference type="EMBL" id="CAB9495872.1"/>
    </source>
</evidence>
<gene>
    <name evidence="2" type="ORF">ALFOR1_70251</name>
</gene>
<reference evidence="2 3" key="1">
    <citation type="submission" date="2020-06" db="EMBL/GenBank/DDBJ databases">
        <authorList>
            <person name="Duchaud E."/>
        </authorList>
    </citation>
    <scope>NUCLEOTIDE SEQUENCE [LARGE SCALE GENOMIC DNA]</scope>
    <source>
        <strain evidence="2">Alteromonas fortis</strain>
    </source>
</reference>
<feature type="signal peptide" evidence="1">
    <location>
        <begin position="1"/>
        <end position="17"/>
    </location>
</feature>
<sequence>MKTLYIMAICLACFTCAAESSETLSDSIGISGFARVVGGQLDTSEAEFQGYSNDFSFSEQSLFALQADLSISEKLKLSAQLLGHSNDDRDSGLEWLYLTYNANSNWSFKLGKLRTPFFRYSDVLDVGFAYPWITPPEQVYGGFLFSNYEGLSATYRIHFNKLNVEIEAYYGTYDGTFDRAGEETAIEVNDIRGLILGISKGGFRARASAIVSSDFFADIPGFQDFATLLELAGYTENADVFRFDSDAVAYQASLQYDSLDYFVYSEVIKIESDLISVPEVNAYYLTLGYHFDEFQIFTTIASANSSNDVPTNQIPKGQSPQLTSLSFAYDAIVDSLPRYDLDSLSVGLRWDFRHNMSAKAEVTWLSGEEGQNSFYSEIKNPAFDRNAVLTQFALEWVF</sequence>
<keyword evidence="1" id="KW-0732">Signal</keyword>
<feature type="chain" id="PRO_5029613088" description="Porin domain-containing protein" evidence="1">
    <location>
        <begin position="18"/>
        <end position="398"/>
    </location>
</feature>
<dbReference type="Proteomes" id="UP000509458">
    <property type="component" value="Chromosome"/>
</dbReference>
<dbReference type="RefSeq" id="WP_179984984.1">
    <property type="nucleotide sequence ID" value="NZ_LR812090.1"/>
</dbReference>
<protein>
    <recommendedName>
        <fullName evidence="4">Porin domain-containing protein</fullName>
    </recommendedName>
</protein>
<dbReference type="EMBL" id="LR812090">
    <property type="protein sequence ID" value="CAB9495872.1"/>
    <property type="molecule type" value="Genomic_DNA"/>
</dbReference>
<organism evidence="2 3">
    <name type="scientific">Alteromonas macleodii</name>
    <name type="common">Pseudoalteromonas macleodii</name>
    <dbReference type="NCBI Taxonomy" id="28108"/>
    <lineage>
        <taxon>Bacteria</taxon>
        <taxon>Pseudomonadati</taxon>
        <taxon>Pseudomonadota</taxon>
        <taxon>Gammaproteobacteria</taxon>
        <taxon>Alteromonadales</taxon>
        <taxon>Alteromonadaceae</taxon>
        <taxon>Alteromonas/Salinimonas group</taxon>
        <taxon>Alteromonas</taxon>
    </lineage>
</organism>
<evidence type="ECO:0008006" key="4">
    <source>
        <dbReference type="Google" id="ProtNLM"/>
    </source>
</evidence>
<accession>A0A6T9Y6C2</accession>
<dbReference type="SUPFAM" id="SSF56935">
    <property type="entry name" value="Porins"/>
    <property type="match status" value="1"/>
</dbReference>
<evidence type="ECO:0000313" key="3">
    <source>
        <dbReference type="Proteomes" id="UP000509458"/>
    </source>
</evidence>
<dbReference type="AlphaFoldDB" id="A0A6T9Y6C2"/>
<proteinExistence type="predicted"/>
<name>A0A6T9Y6C2_ALTMA</name>
<evidence type="ECO:0000256" key="1">
    <source>
        <dbReference type="SAM" id="SignalP"/>
    </source>
</evidence>